<evidence type="ECO:0000256" key="4">
    <source>
        <dbReference type="ARBA" id="ARBA00022801"/>
    </source>
</evidence>
<evidence type="ECO:0000256" key="1">
    <source>
        <dbReference type="ARBA" id="ARBA00010243"/>
    </source>
</evidence>
<dbReference type="GO" id="GO:0006508">
    <property type="term" value="P:proteolysis"/>
    <property type="evidence" value="ECO:0007669"/>
    <property type="project" value="UniProtKB-KW"/>
</dbReference>
<keyword evidence="6" id="KW-0482">Metalloprotease</keyword>
<dbReference type="InterPro" id="IPR037518">
    <property type="entry name" value="MPN"/>
</dbReference>
<evidence type="ECO:0000256" key="7">
    <source>
        <dbReference type="RuleBase" id="RU003797"/>
    </source>
</evidence>
<feature type="domain" description="MPN" evidence="8">
    <location>
        <begin position="95"/>
        <end position="217"/>
    </location>
</feature>
<keyword evidence="2" id="KW-0645">Protease</keyword>
<keyword evidence="4" id="KW-0378">Hydrolase</keyword>
<gene>
    <name evidence="9" type="ORF">DTX73_03380</name>
</gene>
<dbReference type="Pfam" id="PF04002">
    <property type="entry name" value="RadC"/>
    <property type="match status" value="1"/>
</dbReference>
<dbReference type="PANTHER" id="PTHR30471:SF3">
    <property type="entry name" value="UPF0758 PROTEIN YEES-RELATED"/>
    <property type="match status" value="1"/>
</dbReference>
<dbReference type="GO" id="GO:0046872">
    <property type="term" value="F:metal ion binding"/>
    <property type="evidence" value="ECO:0007669"/>
    <property type="project" value="UniProtKB-KW"/>
</dbReference>
<dbReference type="EMBL" id="QOVC01000002">
    <property type="protein sequence ID" value="KAA0692242.1"/>
    <property type="molecule type" value="Genomic_DNA"/>
</dbReference>
<dbReference type="InterPro" id="IPR020891">
    <property type="entry name" value="UPF0758_CS"/>
</dbReference>
<dbReference type="InterPro" id="IPR025657">
    <property type="entry name" value="RadC_JAB"/>
</dbReference>
<dbReference type="NCBIfam" id="TIGR00608">
    <property type="entry name" value="radc"/>
    <property type="match status" value="1"/>
</dbReference>
<accession>A0A7V7GQC3</accession>
<evidence type="ECO:0000256" key="5">
    <source>
        <dbReference type="ARBA" id="ARBA00022833"/>
    </source>
</evidence>
<dbReference type="PROSITE" id="PS50249">
    <property type="entry name" value="MPN"/>
    <property type="match status" value="1"/>
</dbReference>
<keyword evidence="3" id="KW-0479">Metal-binding</keyword>
<evidence type="ECO:0000259" key="8">
    <source>
        <dbReference type="PROSITE" id="PS50249"/>
    </source>
</evidence>
<evidence type="ECO:0000256" key="6">
    <source>
        <dbReference type="ARBA" id="ARBA00023049"/>
    </source>
</evidence>
<organism evidence="9 10">
    <name type="scientific">Enterococcus faecium</name>
    <name type="common">Streptococcus faecium</name>
    <dbReference type="NCBI Taxonomy" id="1352"/>
    <lineage>
        <taxon>Bacteria</taxon>
        <taxon>Bacillati</taxon>
        <taxon>Bacillota</taxon>
        <taxon>Bacilli</taxon>
        <taxon>Lactobacillales</taxon>
        <taxon>Enterococcaceae</taxon>
        <taxon>Enterococcus</taxon>
    </lineage>
</organism>
<dbReference type="PROSITE" id="PS01302">
    <property type="entry name" value="UPF0758"/>
    <property type="match status" value="1"/>
</dbReference>
<comment type="caution">
    <text evidence="9">The sequence shown here is derived from an EMBL/GenBank/DDBJ whole genome shotgun (WGS) entry which is preliminary data.</text>
</comment>
<keyword evidence="5" id="KW-0862">Zinc</keyword>
<protein>
    <submittedName>
        <fullName evidence="9">DNA repair protein RadC</fullName>
    </submittedName>
</protein>
<dbReference type="AlphaFoldDB" id="A0A7V7GQC3"/>
<reference evidence="9 10" key="1">
    <citation type="submission" date="2018-07" db="EMBL/GenBank/DDBJ databases">
        <title>High quality draft genome sequencing of Enterococcus faecium exhibiting probiotic potential isolated from mucus of freshwater fish.</title>
        <authorList>
            <person name="El-Jeni R."/>
            <person name="Ghedira K."/>
            <person name="Abdelhak S."/>
            <person name="El-Bour M."/>
            <person name="Bouhaouala-Zahar B."/>
        </authorList>
    </citation>
    <scope>NUCLEOTIDE SEQUENCE [LARGE SCALE GENOMIC DNA]</scope>
    <source>
        <strain evidence="9 10">R.A73</strain>
    </source>
</reference>
<dbReference type="PANTHER" id="PTHR30471">
    <property type="entry name" value="DNA REPAIR PROTEIN RADC"/>
    <property type="match status" value="1"/>
</dbReference>
<evidence type="ECO:0000256" key="3">
    <source>
        <dbReference type="ARBA" id="ARBA00022723"/>
    </source>
</evidence>
<evidence type="ECO:0000256" key="2">
    <source>
        <dbReference type="ARBA" id="ARBA00022670"/>
    </source>
</evidence>
<proteinExistence type="inferred from homology"/>
<sequence length="219" mass="24707">MPNYQIKDGIQSYEAMNAQEHLLAATADQLSNKELIELALELSPIEAAEVALTINNVQEITWLIDDIDKPNSVQMQTMFELCRRYCLSSLKKSAPIASSFELAQRLIGEMNHLTQENFLLLTLDTKNKLIKQHTLFIGTLNQAIVHPRDIFRQALLDNAARIICVHNHPSGHPAPSTNDHAVTKRINIVGQEIGIPLLDHLIIGDNHYFSYAEETDYLQ</sequence>
<dbReference type="CDD" id="cd08071">
    <property type="entry name" value="MPN_DUF2466"/>
    <property type="match status" value="1"/>
</dbReference>
<dbReference type="RefSeq" id="WP_086318885.1">
    <property type="nucleotide sequence ID" value="NZ_JADBBV010000001.1"/>
</dbReference>
<dbReference type="Gene3D" id="3.40.140.10">
    <property type="entry name" value="Cytidine Deaminase, domain 2"/>
    <property type="match status" value="1"/>
</dbReference>
<dbReference type="GO" id="GO:0008237">
    <property type="term" value="F:metallopeptidase activity"/>
    <property type="evidence" value="ECO:0007669"/>
    <property type="project" value="UniProtKB-KW"/>
</dbReference>
<dbReference type="Proteomes" id="UP000448762">
    <property type="component" value="Unassembled WGS sequence"/>
</dbReference>
<evidence type="ECO:0000313" key="10">
    <source>
        <dbReference type="Proteomes" id="UP000448762"/>
    </source>
</evidence>
<dbReference type="InterPro" id="IPR001405">
    <property type="entry name" value="UPF0758"/>
</dbReference>
<evidence type="ECO:0000313" key="9">
    <source>
        <dbReference type="EMBL" id="KAA0692242.1"/>
    </source>
</evidence>
<name>A0A7V7GQC3_ENTFC</name>
<comment type="similarity">
    <text evidence="1 7">Belongs to the UPF0758 family.</text>
</comment>